<keyword evidence="10" id="KW-1185">Reference proteome</keyword>
<evidence type="ECO:0000256" key="7">
    <source>
        <dbReference type="SAM" id="MobiDB-lite"/>
    </source>
</evidence>
<dbReference type="SMART" id="SM00385">
    <property type="entry name" value="CYCLIN"/>
    <property type="match status" value="2"/>
</dbReference>
<evidence type="ECO:0000259" key="8">
    <source>
        <dbReference type="SMART" id="SM00385"/>
    </source>
</evidence>
<evidence type="ECO:0000313" key="10">
    <source>
        <dbReference type="Proteomes" id="UP001642487"/>
    </source>
</evidence>
<proteinExistence type="inferred from homology"/>
<dbReference type="InterPro" id="IPR013763">
    <property type="entry name" value="Cyclin-like_dom"/>
</dbReference>
<comment type="subunit">
    <text evidence="1">Interacts with the CDC2 protein kinase to form a serine/threonine kinase holoenzyme complex also known as maturation promoting factor (MPF). The cyclin subunit imparts substrate specificity to the complex.</text>
</comment>
<feature type="region of interest" description="Disordered" evidence="7">
    <location>
        <begin position="1"/>
        <end position="30"/>
    </location>
</feature>
<dbReference type="Gene3D" id="1.10.472.10">
    <property type="entry name" value="Cyclin-like"/>
    <property type="match status" value="2"/>
</dbReference>
<comment type="similarity">
    <text evidence="6">Belongs to the cyclin family.</text>
</comment>
<feature type="domain" description="Cyclin-like" evidence="8">
    <location>
        <begin position="409"/>
        <end position="496"/>
    </location>
</feature>
<protein>
    <recommendedName>
        <fullName evidence="5">B-like cyclin</fullName>
    </recommendedName>
</protein>
<keyword evidence="4" id="KW-0131">Cell cycle</keyword>
<organism evidence="9 10">
    <name type="scientific">Citrullus colocynthis</name>
    <name type="common">colocynth</name>
    <dbReference type="NCBI Taxonomy" id="252529"/>
    <lineage>
        <taxon>Eukaryota</taxon>
        <taxon>Viridiplantae</taxon>
        <taxon>Streptophyta</taxon>
        <taxon>Embryophyta</taxon>
        <taxon>Tracheophyta</taxon>
        <taxon>Spermatophyta</taxon>
        <taxon>Magnoliopsida</taxon>
        <taxon>eudicotyledons</taxon>
        <taxon>Gunneridae</taxon>
        <taxon>Pentapetalae</taxon>
        <taxon>rosids</taxon>
        <taxon>fabids</taxon>
        <taxon>Cucurbitales</taxon>
        <taxon>Cucurbitaceae</taxon>
        <taxon>Benincaseae</taxon>
        <taxon>Citrullus</taxon>
    </lineage>
</organism>
<evidence type="ECO:0000256" key="1">
    <source>
        <dbReference type="ARBA" id="ARBA00011177"/>
    </source>
</evidence>
<keyword evidence="2" id="KW-0132">Cell division</keyword>
<feature type="domain" description="Cyclin-like" evidence="8">
    <location>
        <begin position="509"/>
        <end position="594"/>
    </location>
</feature>
<dbReference type="Proteomes" id="UP001642487">
    <property type="component" value="Chromosome 6"/>
</dbReference>
<accession>A0ABP0YTW4</accession>
<dbReference type="InterPro" id="IPR036915">
    <property type="entry name" value="Cyclin-like_sf"/>
</dbReference>
<dbReference type="EMBL" id="OZ021740">
    <property type="protein sequence ID" value="CAK9323968.1"/>
    <property type="molecule type" value="Genomic_DNA"/>
</dbReference>
<dbReference type="Pfam" id="PF00134">
    <property type="entry name" value="Cyclin_N"/>
    <property type="match status" value="1"/>
</dbReference>
<keyword evidence="3 6" id="KW-0195">Cyclin</keyword>
<evidence type="ECO:0000256" key="3">
    <source>
        <dbReference type="ARBA" id="ARBA00023127"/>
    </source>
</evidence>
<feature type="compositionally biased region" description="Basic residues" evidence="7">
    <location>
        <begin position="18"/>
        <end position="30"/>
    </location>
</feature>
<evidence type="ECO:0000256" key="4">
    <source>
        <dbReference type="ARBA" id="ARBA00023306"/>
    </source>
</evidence>
<sequence length="596" mass="67457">MKSKKRRPNPKPESYSPPKKKLRSQLPRRRHSRISAFFCSLDSDSPAPSTTIAFASSSFAAAESSSTSFHAGGPEFSSQLNACFGFQRQILRKRRFGSGGVNLDEVSKKEVGVGSNVEVSESSCVESNSGVDFGVLGPSTSSRLKIRSDFRRTIDENEDPIDQADNGVVKFQLTDADVSSKLCEKGAVPLTPCVESSAESIFQSVCSFEEKGLEVEENRLWEFQLPELPRNEINETFTVSKSDSTIEQWPNSLKFESDLACTEQFSYEDVSEYSSQALSELQSTILLETSDTDCSDYTPSIFLESGSEFSEKSNDDAAPSSTFSMLLQYRRDFLNLNASPDIRTSSSIEEEKVDQSTILRFEELDDEEAYLMIRSRERRQLIIRDYVEEYGSTTDYGDLILQQRSNMVQWIVERSRNSKLHQETTFLGVTLLDQILSRGFFKAGRHLQILGIACLTLATRIEENQSYSWVQQRNIRVESNTYRRSEVVGMEWLVEEVLKFHCFLPTVYNFLWFYLKAAGADSNLENRAKNFAELVLSDKVQFCYFPSTIAAAVVILASLGEKQDAPSQRVIETHVRTEKDDLPECIESLEWLLKFL</sequence>
<dbReference type="Pfam" id="PF02984">
    <property type="entry name" value="Cyclin_C"/>
    <property type="match status" value="1"/>
</dbReference>
<gene>
    <name evidence="9" type="ORF">CITCOLO1_LOCUS16184</name>
</gene>
<dbReference type="InterPro" id="IPR006671">
    <property type="entry name" value="Cyclin_N"/>
</dbReference>
<dbReference type="InterPro" id="IPR039361">
    <property type="entry name" value="Cyclin"/>
</dbReference>
<reference evidence="9 10" key="1">
    <citation type="submission" date="2024-03" db="EMBL/GenBank/DDBJ databases">
        <authorList>
            <person name="Gkanogiannis A."/>
            <person name="Becerra Lopez-Lavalle L."/>
        </authorList>
    </citation>
    <scope>NUCLEOTIDE SEQUENCE [LARGE SCALE GENOMIC DNA]</scope>
</reference>
<dbReference type="InterPro" id="IPR004367">
    <property type="entry name" value="Cyclin_C-dom"/>
</dbReference>
<evidence type="ECO:0000313" key="9">
    <source>
        <dbReference type="EMBL" id="CAK9323968.1"/>
    </source>
</evidence>
<name>A0ABP0YTW4_9ROSI</name>
<dbReference type="SUPFAM" id="SSF47954">
    <property type="entry name" value="Cyclin-like"/>
    <property type="match status" value="2"/>
</dbReference>
<dbReference type="PANTHER" id="PTHR10177">
    <property type="entry name" value="CYCLINS"/>
    <property type="match status" value="1"/>
</dbReference>
<evidence type="ECO:0000256" key="6">
    <source>
        <dbReference type="RuleBase" id="RU000383"/>
    </source>
</evidence>
<evidence type="ECO:0000256" key="5">
    <source>
        <dbReference type="ARBA" id="ARBA00032263"/>
    </source>
</evidence>
<evidence type="ECO:0000256" key="2">
    <source>
        <dbReference type="ARBA" id="ARBA00022618"/>
    </source>
</evidence>